<dbReference type="Pfam" id="PF07883">
    <property type="entry name" value="Cupin_2"/>
    <property type="match status" value="1"/>
</dbReference>
<dbReference type="InterPro" id="IPR047142">
    <property type="entry name" value="OryJ/VirC-like"/>
</dbReference>
<evidence type="ECO:0000259" key="1">
    <source>
        <dbReference type="Pfam" id="PF07883"/>
    </source>
</evidence>
<dbReference type="AlphaFoldDB" id="A0A3B0BZR1"/>
<evidence type="ECO:0000313" key="3">
    <source>
        <dbReference type="Proteomes" id="UP000276603"/>
    </source>
</evidence>
<dbReference type="InterPro" id="IPR011051">
    <property type="entry name" value="RmlC_Cupin_sf"/>
</dbReference>
<dbReference type="CDD" id="cd02236">
    <property type="entry name" value="cupin_CV2614-like"/>
    <property type="match status" value="1"/>
</dbReference>
<dbReference type="Proteomes" id="UP000276603">
    <property type="component" value="Unassembled WGS sequence"/>
</dbReference>
<dbReference type="RefSeq" id="WP_120714123.1">
    <property type="nucleotide sequence ID" value="NZ_RBCJ01000006.1"/>
</dbReference>
<evidence type="ECO:0000313" key="2">
    <source>
        <dbReference type="EMBL" id="RKN76776.1"/>
    </source>
</evidence>
<dbReference type="PANTHER" id="PTHR36156:SF2">
    <property type="entry name" value="CUPIN TYPE-2 DOMAIN-CONTAINING PROTEIN"/>
    <property type="match status" value="1"/>
</dbReference>
<dbReference type="EMBL" id="RBCJ01000006">
    <property type="protein sequence ID" value="RKN76776.1"/>
    <property type="molecule type" value="Genomic_DNA"/>
</dbReference>
<proteinExistence type="predicted"/>
<dbReference type="PROSITE" id="PS51257">
    <property type="entry name" value="PROKAR_LIPOPROTEIN"/>
    <property type="match status" value="1"/>
</dbReference>
<dbReference type="InterPro" id="IPR013096">
    <property type="entry name" value="Cupin_2"/>
</dbReference>
<organism evidence="2 3">
    <name type="scientific">Ulvibacterium marinum</name>
    <dbReference type="NCBI Taxonomy" id="2419782"/>
    <lineage>
        <taxon>Bacteria</taxon>
        <taxon>Pseudomonadati</taxon>
        <taxon>Bacteroidota</taxon>
        <taxon>Flavobacteriia</taxon>
        <taxon>Flavobacteriales</taxon>
        <taxon>Flavobacteriaceae</taxon>
        <taxon>Ulvibacterium</taxon>
    </lineage>
</organism>
<keyword evidence="3" id="KW-1185">Reference proteome</keyword>
<protein>
    <submittedName>
        <fullName evidence="2">Cupin domain-containing protein</fullName>
    </submittedName>
</protein>
<dbReference type="OrthoDB" id="287220at2"/>
<comment type="caution">
    <text evidence="2">The sequence shown here is derived from an EMBL/GenBank/DDBJ whole genome shotgun (WGS) entry which is preliminary data.</text>
</comment>
<name>A0A3B0BZR1_9FLAO</name>
<accession>A0A3B0BZR1</accession>
<sequence>MKKALIFLLFTGIVMTSCREKNLGEIEVLTLVDTTKSWDGNKLPKYPEGQPNVKILKFTIPPKTKLPPHEHLVINAGVLLSGELTVVDENNNKLYLKAGDPIVELVNTIHYGENEGTEPAEIIVFYAGAKDIPITLKKKMKN</sequence>
<dbReference type="Gene3D" id="2.60.120.10">
    <property type="entry name" value="Jelly Rolls"/>
    <property type="match status" value="1"/>
</dbReference>
<feature type="domain" description="Cupin type-2" evidence="1">
    <location>
        <begin position="58"/>
        <end position="126"/>
    </location>
</feature>
<reference evidence="2 3" key="1">
    <citation type="submission" date="2018-10" db="EMBL/GenBank/DDBJ databases">
        <title>Ulvibacterium marinum gen. nov., sp. nov., a novel marine bacterium of the family Flavobacteriaceae, isolated from a culture of the green alga Ulva prolifera.</title>
        <authorList>
            <person name="Zhang Z."/>
        </authorList>
    </citation>
    <scope>NUCLEOTIDE SEQUENCE [LARGE SCALE GENOMIC DNA]</scope>
    <source>
        <strain evidence="2 3">CCMM003</strain>
    </source>
</reference>
<gene>
    <name evidence="2" type="ORF">D7Z94_23615</name>
</gene>
<dbReference type="SUPFAM" id="SSF51182">
    <property type="entry name" value="RmlC-like cupins"/>
    <property type="match status" value="1"/>
</dbReference>
<dbReference type="InterPro" id="IPR014710">
    <property type="entry name" value="RmlC-like_jellyroll"/>
</dbReference>
<dbReference type="PANTHER" id="PTHR36156">
    <property type="entry name" value="SLR2101 PROTEIN"/>
    <property type="match status" value="1"/>
</dbReference>